<keyword evidence="3 11" id="KW-0479">Metal-binding</keyword>
<organism evidence="15 16">
    <name type="scientific">Mesorhabditis belari</name>
    <dbReference type="NCBI Taxonomy" id="2138241"/>
    <lineage>
        <taxon>Eukaryota</taxon>
        <taxon>Metazoa</taxon>
        <taxon>Ecdysozoa</taxon>
        <taxon>Nematoda</taxon>
        <taxon>Chromadorea</taxon>
        <taxon>Rhabditida</taxon>
        <taxon>Rhabditina</taxon>
        <taxon>Rhabditomorpha</taxon>
        <taxon>Rhabditoidea</taxon>
        <taxon>Rhabditidae</taxon>
        <taxon>Mesorhabditinae</taxon>
        <taxon>Mesorhabditis</taxon>
    </lineage>
</organism>
<protein>
    <recommendedName>
        <fullName evidence="12">Metalloendopeptidase</fullName>
        <ecNumber evidence="12">3.4.24.-</ecNumber>
    </recommendedName>
</protein>
<evidence type="ECO:0000256" key="5">
    <source>
        <dbReference type="ARBA" id="ARBA00022833"/>
    </source>
</evidence>
<dbReference type="PANTHER" id="PTHR10127:SF898">
    <property type="entry name" value="ZINC METALLOPROTEINASE NAS-30"/>
    <property type="match status" value="1"/>
</dbReference>
<dbReference type="Pfam" id="PF00431">
    <property type="entry name" value="CUB"/>
    <property type="match status" value="1"/>
</dbReference>
<feature type="binding site" evidence="11">
    <location>
        <position position="213"/>
    </location>
    <ligand>
        <name>Zn(2+)</name>
        <dbReference type="ChEBI" id="CHEBI:29105"/>
        <note>catalytic</note>
    </ligand>
</feature>
<feature type="domain" description="CUB" evidence="13">
    <location>
        <begin position="349"/>
        <end position="428"/>
    </location>
</feature>
<dbReference type="PROSITE" id="PS51864">
    <property type="entry name" value="ASTACIN"/>
    <property type="match status" value="1"/>
</dbReference>
<dbReference type="EC" id="3.4.24.-" evidence="12"/>
<feature type="binding site" evidence="11">
    <location>
        <position position="207"/>
    </location>
    <ligand>
        <name>Zn(2+)</name>
        <dbReference type="ChEBI" id="CHEBI:29105"/>
        <note>catalytic</note>
    </ligand>
</feature>
<evidence type="ECO:0000256" key="12">
    <source>
        <dbReference type="RuleBase" id="RU361183"/>
    </source>
</evidence>
<dbReference type="InterPro" id="IPR001506">
    <property type="entry name" value="Peptidase_M12A"/>
</dbReference>
<dbReference type="GO" id="GO:0018996">
    <property type="term" value="P:molting cycle, collagen and cuticulin-based cuticle"/>
    <property type="evidence" value="ECO:0007669"/>
    <property type="project" value="UniProtKB-ARBA"/>
</dbReference>
<dbReference type="Pfam" id="PF01400">
    <property type="entry name" value="Astacin"/>
    <property type="match status" value="1"/>
</dbReference>
<dbReference type="Proteomes" id="UP000887575">
    <property type="component" value="Unassembled WGS sequence"/>
</dbReference>
<feature type="domain" description="Peptidase M12A" evidence="14">
    <location>
        <begin position="112"/>
        <end position="305"/>
    </location>
</feature>
<dbReference type="GO" id="GO:0006508">
    <property type="term" value="P:proteolysis"/>
    <property type="evidence" value="ECO:0007669"/>
    <property type="project" value="UniProtKB-KW"/>
</dbReference>
<keyword evidence="5 11" id="KW-0862">Zinc</keyword>
<keyword evidence="8" id="KW-1015">Disulfide bond</keyword>
<evidence type="ECO:0000256" key="8">
    <source>
        <dbReference type="ARBA" id="ARBA00023157"/>
    </source>
</evidence>
<keyword evidence="15" id="KW-1185">Reference proteome</keyword>
<feature type="chain" id="PRO_5041770484" description="Metalloendopeptidase" evidence="12">
    <location>
        <begin position="22"/>
        <end position="501"/>
    </location>
</feature>
<dbReference type="GO" id="GO:0008270">
    <property type="term" value="F:zinc ion binding"/>
    <property type="evidence" value="ECO:0007669"/>
    <property type="project" value="UniProtKB-UniRule"/>
</dbReference>
<evidence type="ECO:0000256" key="10">
    <source>
        <dbReference type="PROSITE-ProRule" id="PRU00059"/>
    </source>
</evidence>
<dbReference type="PROSITE" id="PS00022">
    <property type="entry name" value="EGF_1"/>
    <property type="match status" value="1"/>
</dbReference>
<dbReference type="InterPro" id="IPR024079">
    <property type="entry name" value="MetalloPept_cat_dom_sf"/>
</dbReference>
<evidence type="ECO:0000259" key="13">
    <source>
        <dbReference type="PROSITE" id="PS01180"/>
    </source>
</evidence>
<evidence type="ECO:0000313" key="16">
    <source>
        <dbReference type="WBParaSite" id="MBELARI_LOCUS13165.1"/>
    </source>
</evidence>
<dbReference type="FunFam" id="3.40.390.10:FF:000028">
    <property type="entry name" value="Zinc metalloproteinase"/>
    <property type="match status" value="1"/>
</dbReference>
<evidence type="ECO:0000313" key="15">
    <source>
        <dbReference type="Proteomes" id="UP000887575"/>
    </source>
</evidence>
<dbReference type="AlphaFoldDB" id="A0AAF3EGP4"/>
<dbReference type="PROSITE" id="PS01180">
    <property type="entry name" value="CUB"/>
    <property type="match status" value="1"/>
</dbReference>
<dbReference type="Gene3D" id="3.40.390.10">
    <property type="entry name" value="Collagenase (Catalytic Domain)"/>
    <property type="match status" value="1"/>
</dbReference>
<feature type="active site" evidence="11">
    <location>
        <position position="204"/>
    </location>
</feature>
<keyword evidence="2 11" id="KW-0645">Protease</keyword>
<evidence type="ECO:0000256" key="9">
    <source>
        <dbReference type="ARBA" id="ARBA00023180"/>
    </source>
</evidence>
<dbReference type="InterPro" id="IPR035914">
    <property type="entry name" value="Sperma_CUB_dom_sf"/>
</dbReference>
<evidence type="ECO:0000256" key="3">
    <source>
        <dbReference type="ARBA" id="ARBA00022723"/>
    </source>
</evidence>
<proteinExistence type="predicted"/>
<comment type="cofactor">
    <cofactor evidence="11 12">
        <name>Zn(2+)</name>
        <dbReference type="ChEBI" id="CHEBI:29105"/>
    </cofactor>
    <text evidence="11 12">Binds 1 zinc ion per subunit.</text>
</comment>
<name>A0AAF3EGP4_9BILA</name>
<accession>A0AAF3EGP4</accession>
<dbReference type="PANTHER" id="PTHR10127">
    <property type="entry name" value="DISCOIDIN, CUB, EGF, LAMININ , AND ZINC METALLOPROTEASE DOMAIN CONTAINING"/>
    <property type="match status" value="1"/>
</dbReference>
<dbReference type="SUPFAM" id="SSF55486">
    <property type="entry name" value="Metalloproteases ('zincins'), catalytic domain"/>
    <property type="match status" value="1"/>
</dbReference>
<comment type="caution">
    <text evidence="10">Lacks conserved residue(s) required for the propagation of feature annotation.</text>
</comment>
<dbReference type="GO" id="GO:0004222">
    <property type="term" value="F:metalloendopeptidase activity"/>
    <property type="evidence" value="ECO:0007669"/>
    <property type="project" value="UniProtKB-UniRule"/>
</dbReference>
<feature type="signal peptide" evidence="12">
    <location>
        <begin position="1"/>
        <end position="21"/>
    </location>
</feature>
<dbReference type="InterPro" id="IPR000742">
    <property type="entry name" value="EGF"/>
</dbReference>
<dbReference type="PRINTS" id="PR00480">
    <property type="entry name" value="ASTACIN"/>
</dbReference>
<dbReference type="CDD" id="cd04280">
    <property type="entry name" value="ZnMc_astacin_like"/>
    <property type="match status" value="1"/>
</dbReference>
<evidence type="ECO:0000256" key="2">
    <source>
        <dbReference type="ARBA" id="ARBA00022670"/>
    </source>
</evidence>
<dbReference type="SUPFAM" id="SSF49854">
    <property type="entry name" value="Spermadhesin, CUB domain"/>
    <property type="match status" value="1"/>
</dbReference>
<evidence type="ECO:0000256" key="4">
    <source>
        <dbReference type="ARBA" id="ARBA00022801"/>
    </source>
</evidence>
<evidence type="ECO:0000259" key="14">
    <source>
        <dbReference type="PROSITE" id="PS51864"/>
    </source>
</evidence>
<keyword evidence="1" id="KW-0245">EGF-like domain</keyword>
<reference evidence="16" key="1">
    <citation type="submission" date="2024-02" db="UniProtKB">
        <authorList>
            <consortium name="WormBaseParasite"/>
        </authorList>
    </citation>
    <scope>IDENTIFICATION</scope>
</reference>
<keyword evidence="7" id="KW-0865">Zymogen</keyword>
<keyword evidence="4 11" id="KW-0378">Hydrolase</keyword>
<dbReference type="WBParaSite" id="MBELARI_LOCUS13165.1">
    <property type="protein sequence ID" value="MBELARI_LOCUS13165.1"/>
    <property type="gene ID" value="MBELARI_LOCUS13165"/>
</dbReference>
<feature type="binding site" evidence="11">
    <location>
        <position position="203"/>
    </location>
    <ligand>
        <name>Zn(2+)</name>
        <dbReference type="ChEBI" id="CHEBI:29105"/>
        <note>catalytic</note>
    </ligand>
</feature>
<dbReference type="InterPro" id="IPR034035">
    <property type="entry name" value="Astacin-like_dom"/>
</dbReference>
<dbReference type="Gene3D" id="2.60.120.290">
    <property type="entry name" value="Spermadhesin, CUB domain"/>
    <property type="match status" value="1"/>
</dbReference>
<dbReference type="InterPro" id="IPR000859">
    <property type="entry name" value="CUB_dom"/>
</dbReference>
<dbReference type="InterPro" id="IPR006026">
    <property type="entry name" value="Peptidase_Metallo"/>
</dbReference>
<keyword evidence="6 11" id="KW-0482">Metalloprotease</keyword>
<keyword evidence="9" id="KW-0325">Glycoprotein</keyword>
<evidence type="ECO:0000256" key="6">
    <source>
        <dbReference type="ARBA" id="ARBA00023049"/>
    </source>
</evidence>
<evidence type="ECO:0000256" key="1">
    <source>
        <dbReference type="ARBA" id="ARBA00022536"/>
    </source>
</evidence>
<keyword evidence="12" id="KW-0732">Signal</keyword>
<evidence type="ECO:0000256" key="7">
    <source>
        <dbReference type="ARBA" id="ARBA00023145"/>
    </source>
</evidence>
<dbReference type="SMART" id="SM00235">
    <property type="entry name" value="ZnMc"/>
    <property type="match status" value="1"/>
</dbReference>
<evidence type="ECO:0000256" key="11">
    <source>
        <dbReference type="PROSITE-ProRule" id="PRU01211"/>
    </source>
</evidence>
<sequence>MLKRTSFIALWLITLIPIIFAQFGHDPQRFQSLLKGFFKLSANYALTPKWRSNYNQHSIVYRLGDKTEYSVNKKILNDVFEADMVLTPYQMEDVIDTFKARVHGRPKRVKRNAAADSVKLRWPNRTIPFEFKDTKDAKWITLLRDGMAKWTRETCLRFVPRTTQKDYVTFFRGGGCYSSVGRTGGKQYISIGYGCEGGGIVAHELGHAIGFWHEQSRPDRDEYINLNNDNIIKGTYGNFEKRTDLERTDIPYDFGSVMHYGPQAFTNNWNYVTIETKDHRFQHTIGQRADISFIDVKHANHLYCNDICKMRLHCLNGGYENPLDCSRCKCPPGLGGIRCERIATSTPGCGGDLIATATWSVLNSARVGKCYWRLLAPYGQRVRFEITDADYKCDSSCAENYLEIKHQRDMQQTGFRQCCNAVPDTLLSKPTFPKPPLANWEGQGGLNGLLGQETGIDNTFENYVVKELPNVLRSTGGRADISSLFTLVDSLLRAGSGKKKK</sequence>